<proteinExistence type="inferred from homology"/>
<evidence type="ECO:0000313" key="4">
    <source>
        <dbReference type="EMBL" id="ABM03602.1"/>
    </source>
</evidence>
<protein>
    <submittedName>
        <fullName evidence="4">Sulfotransferase</fullName>
    </submittedName>
</protein>
<dbReference type="InterPro" id="IPR027417">
    <property type="entry name" value="P-loop_NTPase"/>
</dbReference>
<dbReference type="GO" id="GO:0008146">
    <property type="term" value="F:sulfotransferase activity"/>
    <property type="evidence" value="ECO:0007669"/>
    <property type="project" value="InterPro"/>
</dbReference>
<feature type="domain" description="Sulfotransferase" evidence="3">
    <location>
        <begin position="30"/>
        <end position="283"/>
    </location>
</feature>
<accession>A1SVT7</accession>
<dbReference type="RefSeq" id="WP_011770162.1">
    <property type="nucleotide sequence ID" value="NC_008709.1"/>
</dbReference>
<dbReference type="OrthoDB" id="3399180at2"/>
<name>A1SVT7_PSYIN</name>
<dbReference type="HOGENOM" id="CLU_027239_3_0_6"/>
<dbReference type="Gene3D" id="3.40.50.300">
    <property type="entry name" value="P-loop containing nucleotide triphosphate hydrolases"/>
    <property type="match status" value="1"/>
</dbReference>
<dbReference type="Proteomes" id="UP000000639">
    <property type="component" value="Chromosome"/>
</dbReference>
<dbReference type="eggNOG" id="ENOG502ZA0J">
    <property type="taxonomic scope" value="Bacteria"/>
</dbReference>
<dbReference type="Pfam" id="PF00685">
    <property type="entry name" value="Sulfotransfer_1"/>
    <property type="match status" value="1"/>
</dbReference>
<keyword evidence="2 4" id="KW-0808">Transferase</keyword>
<comment type="similarity">
    <text evidence="1">Belongs to the sulfotransferase 1 family.</text>
</comment>
<dbReference type="InterPro" id="IPR000863">
    <property type="entry name" value="Sulfotransferase_dom"/>
</dbReference>
<dbReference type="SUPFAM" id="SSF52540">
    <property type="entry name" value="P-loop containing nucleoside triphosphate hydrolases"/>
    <property type="match status" value="1"/>
</dbReference>
<dbReference type="STRING" id="357804.Ping_1825"/>
<dbReference type="AlphaFoldDB" id="A1SVT7"/>
<keyword evidence="5" id="KW-1185">Reference proteome</keyword>
<sequence>MNNTAKPIKTRELHNHHFDSTIWNELNFRDDDIVISTYAKSGTTWVQQIISQLLFNGEEGLEVAEMSPWLDLRVPPKEVKLPMVEAQTHRRFLKTHLPVDALTFSEKAKYIYIGRDGRDVLWSMFNHHSTANQAWYEALNDTPGRVGPAIEKPSGSITEYYHHWLDQDGHPWWSFWENIRSWWAIRNLPNVYFLHFENLKNDMPGEIRRLAEFLGTPIDEDKWESILRHCSFEYMKKNAAKSVPLGGAFWNGGAQTFIHKGTNGRWRDVLSAEDSYKYEHRAAQELDSKCASWLATGEISQG</sequence>
<evidence type="ECO:0000259" key="3">
    <source>
        <dbReference type="Pfam" id="PF00685"/>
    </source>
</evidence>
<dbReference type="EMBL" id="CP000510">
    <property type="protein sequence ID" value="ABM03602.1"/>
    <property type="molecule type" value="Genomic_DNA"/>
</dbReference>
<evidence type="ECO:0000256" key="1">
    <source>
        <dbReference type="ARBA" id="ARBA00005771"/>
    </source>
</evidence>
<reference evidence="4 5" key="1">
    <citation type="submission" date="2007-01" db="EMBL/GenBank/DDBJ databases">
        <title>Complete sequence of Psychromonas ingrahamii 37.</title>
        <authorList>
            <consortium name="US DOE Joint Genome Institute"/>
            <person name="Copeland A."/>
            <person name="Lucas S."/>
            <person name="Lapidus A."/>
            <person name="Barry K."/>
            <person name="Detter J.C."/>
            <person name="Glavina del Rio T."/>
            <person name="Hammon N."/>
            <person name="Israni S."/>
            <person name="Dalin E."/>
            <person name="Tice H."/>
            <person name="Pitluck S."/>
            <person name="Thompson L.S."/>
            <person name="Brettin T."/>
            <person name="Bruce D."/>
            <person name="Han C."/>
            <person name="Tapia R."/>
            <person name="Schmutz J."/>
            <person name="Larimer F."/>
            <person name="Land M."/>
            <person name="Hauser L."/>
            <person name="Kyrpides N."/>
            <person name="Ivanova N."/>
            <person name="Staley J."/>
            <person name="Richardson P."/>
        </authorList>
    </citation>
    <scope>NUCLEOTIDE SEQUENCE [LARGE SCALE GENOMIC DNA]</scope>
    <source>
        <strain evidence="4 5">37</strain>
    </source>
</reference>
<gene>
    <name evidence="4" type="ordered locus">Ping_1825</name>
</gene>
<dbReference type="PANTHER" id="PTHR11783">
    <property type="entry name" value="SULFOTRANSFERASE SULT"/>
    <property type="match status" value="1"/>
</dbReference>
<organism evidence="4 5">
    <name type="scientific">Psychromonas ingrahamii (strain DSM 17664 / CCUG 51855 / 37)</name>
    <dbReference type="NCBI Taxonomy" id="357804"/>
    <lineage>
        <taxon>Bacteria</taxon>
        <taxon>Pseudomonadati</taxon>
        <taxon>Pseudomonadota</taxon>
        <taxon>Gammaproteobacteria</taxon>
        <taxon>Alteromonadales</taxon>
        <taxon>Psychromonadaceae</taxon>
        <taxon>Psychromonas</taxon>
    </lineage>
</organism>
<evidence type="ECO:0000256" key="2">
    <source>
        <dbReference type="ARBA" id="ARBA00022679"/>
    </source>
</evidence>
<evidence type="ECO:0000313" key="5">
    <source>
        <dbReference type="Proteomes" id="UP000000639"/>
    </source>
</evidence>
<dbReference type="KEGG" id="pin:Ping_1825"/>